<accession>A0A8H7NCB3</accession>
<dbReference type="Proteomes" id="UP000616885">
    <property type="component" value="Unassembled WGS sequence"/>
</dbReference>
<proteinExistence type="predicted"/>
<dbReference type="EMBL" id="JADCTT010000004">
    <property type="protein sequence ID" value="KAF9753224.1"/>
    <property type="molecule type" value="Genomic_DNA"/>
</dbReference>
<reference evidence="1" key="1">
    <citation type="submission" date="2020-10" db="EMBL/GenBank/DDBJ databases">
        <title>High-Quality Genome Resource of Clonostachys rosea strain S41 by Oxford Nanopore Long-Read Sequencing.</title>
        <authorList>
            <person name="Wang H."/>
        </authorList>
    </citation>
    <scope>NUCLEOTIDE SEQUENCE</scope>
    <source>
        <strain evidence="1">S41</strain>
    </source>
</reference>
<dbReference type="AlphaFoldDB" id="A0A8H7NCB3"/>
<evidence type="ECO:0000313" key="1">
    <source>
        <dbReference type="EMBL" id="KAF9753224.1"/>
    </source>
</evidence>
<evidence type="ECO:0000313" key="2">
    <source>
        <dbReference type="Proteomes" id="UP000616885"/>
    </source>
</evidence>
<sequence length="258" mass="28403">MARSISSKLLATSLVTAIALGGTYGFLVHQRVKAVDCKRITILATAPDAFRQSKSIKDIVNIKGHRDLGDSRHITVEIPAHLQNEPDEVLLARFVKGYFGGIVIGPERLTLQTLGLNLVKFTSAHAPSTGQRIWSTKDLHDNKLPPLHSVLFGVFQVTDKKLAERSGGEPSESYVDFAFGSDEAVFAGAHRFSVVRAPRSGQQPAGEPTTVQIHSQSIVCNPLYDRPLRPQFMFTFHLAYADLLFRDAIAEVTQWLQG</sequence>
<name>A0A8H7NCB3_BIOOC</name>
<protein>
    <submittedName>
        <fullName evidence="1">Uncharacterized protein</fullName>
    </submittedName>
</protein>
<gene>
    <name evidence="1" type="ORF">IM811_011982</name>
</gene>
<organism evidence="1 2">
    <name type="scientific">Bionectria ochroleuca</name>
    <name type="common">Gliocladium roseum</name>
    <dbReference type="NCBI Taxonomy" id="29856"/>
    <lineage>
        <taxon>Eukaryota</taxon>
        <taxon>Fungi</taxon>
        <taxon>Dikarya</taxon>
        <taxon>Ascomycota</taxon>
        <taxon>Pezizomycotina</taxon>
        <taxon>Sordariomycetes</taxon>
        <taxon>Hypocreomycetidae</taxon>
        <taxon>Hypocreales</taxon>
        <taxon>Bionectriaceae</taxon>
        <taxon>Clonostachys</taxon>
    </lineage>
</organism>
<comment type="caution">
    <text evidence="1">The sequence shown here is derived from an EMBL/GenBank/DDBJ whole genome shotgun (WGS) entry which is preliminary data.</text>
</comment>